<accession>Q7V572</accession>
<dbReference type="EMBL" id="BX548175">
    <property type="protein sequence ID" value="CAE21877.1"/>
    <property type="molecule type" value="Genomic_DNA"/>
</dbReference>
<dbReference type="HOGENOM" id="CLU_189174_0_0_3"/>
<dbReference type="Proteomes" id="UP000001423">
    <property type="component" value="Chromosome"/>
</dbReference>
<keyword evidence="1" id="KW-0175">Coiled coil</keyword>
<dbReference type="AlphaFoldDB" id="Q7V572"/>
<organism evidence="2 3">
    <name type="scientific">Prochlorococcus marinus (strain MIT 9313)</name>
    <dbReference type="NCBI Taxonomy" id="74547"/>
    <lineage>
        <taxon>Bacteria</taxon>
        <taxon>Bacillati</taxon>
        <taxon>Cyanobacteriota</taxon>
        <taxon>Cyanophyceae</taxon>
        <taxon>Synechococcales</taxon>
        <taxon>Prochlorococcaceae</taxon>
        <taxon>Prochlorococcus</taxon>
    </lineage>
</organism>
<evidence type="ECO:0000256" key="1">
    <source>
        <dbReference type="SAM" id="Coils"/>
    </source>
</evidence>
<reference evidence="2 3" key="1">
    <citation type="journal article" date="2003" name="Nature">
        <title>Genome divergence in two Prochlorococcus ecotypes reflects oceanic niche differentiation.</title>
        <authorList>
            <person name="Rocap G."/>
            <person name="Larimer F.W."/>
            <person name="Lamerdin J.E."/>
            <person name="Malfatti S."/>
            <person name="Chain P."/>
            <person name="Ahlgren N.A."/>
            <person name="Arellano A."/>
            <person name="Coleman M."/>
            <person name="Hauser L."/>
            <person name="Hess W.R."/>
            <person name="Johnson Z.I."/>
            <person name="Land M.L."/>
            <person name="Lindell D."/>
            <person name="Post A.F."/>
            <person name="Regala W."/>
            <person name="Shah M."/>
            <person name="Shaw S.L."/>
            <person name="Steglich C."/>
            <person name="Sullivan M.B."/>
            <person name="Ting C.S."/>
            <person name="Tolonen A."/>
            <person name="Webb E.A."/>
            <person name="Zinser E.R."/>
            <person name="Chisholm S.W."/>
        </authorList>
    </citation>
    <scope>NUCLEOTIDE SEQUENCE [LARGE SCALE GENOMIC DNA]</scope>
    <source>
        <strain evidence="3">MIT 9313</strain>
    </source>
</reference>
<keyword evidence="3" id="KW-1185">Reference proteome</keyword>
<evidence type="ECO:0000313" key="2">
    <source>
        <dbReference type="EMBL" id="CAE21877.1"/>
    </source>
</evidence>
<evidence type="ECO:0000313" key="3">
    <source>
        <dbReference type="Proteomes" id="UP000001423"/>
    </source>
</evidence>
<feature type="coiled-coil region" evidence="1">
    <location>
        <begin position="33"/>
        <end position="60"/>
    </location>
</feature>
<protein>
    <submittedName>
        <fullName evidence="2">Uncharacterized protein</fullName>
    </submittedName>
</protein>
<dbReference type="RefSeq" id="WP_011131069.1">
    <property type="nucleotide sequence ID" value="NC_005071.1"/>
</dbReference>
<gene>
    <name evidence="2" type="ordered locus">PMT_1702</name>
</gene>
<dbReference type="KEGG" id="pmt:PMT_1702"/>
<dbReference type="eggNOG" id="ENOG502ZDTZ">
    <property type="taxonomic scope" value="Bacteria"/>
</dbReference>
<proteinExistence type="predicted"/>
<sequence>MAAMQDHALVKIYAELASCLSISLASARRKVELTASREEVRDLEGRKAIAERLLEAARSRPTEGENTSGSQLDRLLEAVASEENFMVED</sequence>
<name>Q7V572_PROMM</name>